<accession>C3X2F0</accession>
<dbReference type="AlphaFoldDB" id="C3X2F0"/>
<gene>
    <name evidence="1" type="ORF">OFAG_00539</name>
</gene>
<dbReference type="EMBL" id="ACDP02000026">
    <property type="protein sequence ID" value="EEO27386.1"/>
    <property type="molecule type" value="Genomic_DNA"/>
</dbReference>
<reference evidence="1" key="1">
    <citation type="submission" date="2011-10" db="EMBL/GenBank/DDBJ databases">
        <title>The Genome Sequence of Oxalobacter formigenes HOxBLS.</title>
        <authorList>
            <consortium name="The Broad Institute Genome Sequencing Platform"/>
            <person name="Earl A."/>
            <person name="Ward D."/>
            <person name="Feldgarden M."/>
            <person name="Gevers D."/>
            <person name="Allison M.J."/>
            <person name="Humphrey S."/>
            <person name="Young S.K."/>
            <person name="Zeng Q."/>
            <person name="Gargeya S."/>
            <person name="Fitzgerald M."/>
            <person name="Haas B."/>
            <person name="Abouelleil A."/>
            <person name="Alvarado L."/>
            <person name="Arachchi H.M."/>
            <person name="Berlin A."/>
            <person name="Brown A."/>
            <person name="Chapman S.B."/>
            <person name="Chen Z."/>
            <person name="Dunbar C."/>
            <person name="Freedman E."/>
            <person name="Gearin G."/>
            <person name="Goldberg J."/>
            <person name="Griggs A."/>
            <person name="Gujja S."/>
            <person name="Heiman D."/>
            <person name="Howarth C."/>
            <person name="Larson L."/>
            <person name="Lui A."/>
            <person name="MacDonald P.J.P."/>
            <person name="Montmayeur A."/>
            <person name="Murphy C."/>
            <person name="Neiman D."/>
            <person name="Pearson M."/>
            <person name="Priest M."/>
            <person name="Roberts A."/>
            <person name="Saif S."/>
            <person name="Shea T."/>
            <person name="Shenoy N."/>
            <person name="Sisk P."/>
            <person name="Stolte C."/>
            <person name="Sykes S."/>
            <person name="Wortman J."/>
            <person name="Nusbaum C."/>
            <person name="Birren B."/>
        </authorList>
    </citation>
    <scope>NUCLEOTIDE SEQUENCE [LARGE SCALE GENOMIC DNA]</scope>
    <source>
        <strain evidence="1">HOxBLS</strain>
    </source>
</reference>
<evidence type="ECO:0000313" key="1">
    <source>
        <dbReference type="EMBL" id="EEO27386.1"/>
    </source>
</evidence>
<proteinExistence type="predicted"/>
<dbReference type="InterPro" id="IPR003374">
    <property type="entry name" value="ApbE-like_sf"/>
</dbReference>
<sequence length="84" mass="8897">MKASGMDGGIANAGDGTIFALAPDSDSAWEAGVADPFDEKAVDGRSLRKRCFSVWSQAEGFVSVWGRRYGPVPDPRQAILLPAV</sequence>
<organism evidence="1 2">
    <name type="scientific">Oxalobacter paraformigenes</name>
    <dbReference type="NCBI Taxonomy" id="556268"/>
    <lineage>
        <taxon>Bacteria</taxon>
        <taxon>Pseudomonadati</taxon>
        <taxon>Pseudomonadota</taxon>
        <taxon>Betaproteobacteria</taxon>
        <taxon>Burkholderiales</taxon>
        <taxon>Oxalobacteraceae</taxon>
        <taxon>Oxalobacter</taxon>
    </lineage>
</organism>
<protein>
    <submittedName>
        <fullName evidence="1">Uncharacterized protein</fullName>
    </submittedName>
</protein>
<dbReference type="Gene3D" id="3.10.520.10">
    <property type="entry name" value="ApbE-like domains"/>
    <property type="match status" value="1"/>
</dbReference>
<comment type="caution">
    <text evidence="1">The sequence shown here is derived from an EMBL/GenBank/DDBJ whole genome shotgun (WGS) entry which is preliminary data.</text>
</comment>
<name>C3X2F0_9BURK</name>
<evidence type="ECO:0000313" key="2">
    <source>
        <dbReference type="Proteomes" id="UP000003973"/>
    </source>
</evidence>
<dbReference type="Proteomes" id="UP000003973">
    <property type="component" value="Unassembled WGS sequence"/>
</dbReference>
<dbReference type="HOGENOM" id="CLU_2524366_0_0_4"/>
<keyword evidence="2" id="KW-1185">Reference proteome</keyword>